<evidence type="ECO:0008006" key="4">
    <source>
        <dbReference type="Google" id="ProtNLM"/>
    </source>
</evidence>
<comment type="caution">
    <text evidence="2">The sequence shown here is derived from an EMBL/GenBank/DDBJ whole genome shotgun (WGS) entry which is preliminary data.</text>
</comment>
<organism evidence="2 3">
    <name type="scientific">Candidatus Faecalibacterium gallistercoris</name>
    <dbReference type="NCBI Taxonomy" id="2838579"/>
    <lineage>
        <taxon>Bacteria</taxon>
        <taxon>Bacillati</taxon>
        <taxon>Bacillota</taxon>
        <taxon>Clostridia</taxon>
        <taxon>Eubacteriales</taxon>
        <taxon>Oscillospiraceae</taxon>
        <taxon>Faecalibacterium</taxon>
    </lineage>
</organism>
<reference evidence="2" key="1">
    <citation type="journal article" date="2021" name="PeerJ">
        <title>Extensive microbial diversity within the chicken gut microbiome revealed by metagenomics and culture.</title>
        <authorList>
            <person name="Gilroy R."/>
            <person name="Ravi A."/>
            <person name="Getino M."/>
            <person name="Pursley I."/>
            <person name="Horton D.L."/>
            <person name="Alikhan N.F."/>
            <person name="Baker D."/>
            <person name="Gharbi K."/>
            <person name="Hall N."/>
            <person name="Watson M."/>
            <person name="Adriaenssens E.M."/>
            <person name="Foster-Nyarko E."/>
            <person name="Jarju S."/>
            <person name="Secka A."/>
            <person name="Antonio M."/>
            <person name="Oren A."/>
            <person name="Chaudhuri R.R."/>
            <person name="La Ragione R."/>
            <person name="Hildebrand F."/>
            <person name="Pallen M.J."/>
        </authorList>
    </citation>
    <scope>NUCLEOTIDE SEQUENCE</scope>
    <source>
        <strain evidence="2">ChiBcec16-3735</strain>
    </source>
</reference>
<dbReference type="EMBL" id="DXBJ01000017">
    <property type="protein sequence ID" value="HIZ57436.1"/>
    <property type="molecule type" value="Genomic_DNA"/>
</dbReference>
<name>A0A9D2FFK7_9FIRM</name>
<gene>
    <name evidence="2" type="ORF">H9725_02450</name>
</gene>
<dbReference type="Proteomes" id="UP000824065">
    <property type="component" value="Unassembled WGS sequence"/>
</dbReference>
<feature type="coiled-coil region" evidence="1">
    <location>
        <begin position="16"/>
        <end position="43"/>
    </location>
</feature>
<accession>A0A9D2FFK7</accession>
<evidence type="ECO:0000313" key="2">
    <source>
        <dbReference type="EMBL" id="HIZ57436.1"/>
    </source>
</evidence>
<dbReference type="AlphaFoldDB" id="A0A9D2FFK7"/>
<keyword evidence="1" id="KW-0175">Coiled coil</keyword>
<protein>
    <recommendedName>
        <fullName evidence="4">DUF2508 family protein</fullName>
    </recommendedName>
</protein>
<proteinExistence type="predicted"/>
<evidence type="ECO:0000256" key="1">
    <source>
        <dbReference type="SAM" id="Coils"/>
    </source>
</evidence>
<reference evidence="2" key="2">
    <citation type="submission" date="2021-04" db="EMBL/GenBank/DDBJ databases">
        <authorList>
            <person name="Gilroy R."/>
        </authorList>
    </citation>
    <scope>NUCLEOTIDE SEQUENCE</scope>
    <source>
        <strain evidence="2">ChiBcec16-3735</strain>
    </source>
</reference>
<evidence type="ECO:0000313" key="3">
    <source>
        <dbReference type="Proteomes" id="UP000824065"/>
    </source>
</evidence>
<sequence length="75" mass="8917">MNTGNHGKGRRPMDRLEAFETMLADLQRQDRQEKQEMERLKAAGREKSATYRQYFANRMICSQMLALYRKYGLLD</sequence>